<sequence>MPHRYALALAALLALAATRARADDAPWARTTLTYDGAAIGNLEGGAARSSTYVGNLRLRSLLDLQRAAGWTGTHAYVDALWIHGGQPDAFVGDATGVNNLAAPPNLQLEEAWIEHNLARADVSLLAGLYDVNSEFDRTQSGGLFLNSSFGIGPEFSQTGVDGPSIFPRTALGARIAYKPAAGVVLRAAVLDGVPLIRSGDRLRAFQAGDGRLYVAELALLDRPGARRAPDARFRIGRNAMLPMYEGKLAIGAWHYTTTFDRLVPAGSRTTQHGATGYYAVADRTVVHDPHDSDRSLSLFAQLGAGDPDVARFGRYFGAGAVLAGPFASRRQDELGLAVAVARNGRPWRQQQAPRPTTATERSIELSYLAQARDWLAVQPDLQYVIHPDTDPTVRNALVFTLRFELSTGL</sequence>
<gene>
    <name evidence="3" type="ORF">ATSB10_02760</name>
</gene>
<dbReference type="EMBL" id="CP014841">
    <property type="protein sequence ID" value="AND67730.1"/>
    <property type="molecule type" value="Genomic_DNA"/>
</dbReference>
<dbReference type="PANTHER" id="PTHR37944:SF1">
    <property type="entry name" value="PORIN B"/>
    <property type="match status" value="1"/>
</dbReference>
<dbReference type="PATRIC" id="fig|445710.3.peg.274"/>
<evidence type="ECO:0000313" key="4">
    <source>
        <dbReference type="Proteomes" id="UP000077255"/>
    </source>
</evidence>
<dbReference type="InterPro" id="IPR052932">
    <property type="entry name" value="OprB_Porin"/>
</dbReference>
<evidence type="ECO:0000256" key="2">
    <source>
        <dbReference type="RuleBase" id="RU363072"/>
    </source>
</evidence>
<dbReference type="STRING" id="445710.ATSB10_02760"/>
<dbReference type="AlphaFoldDB" id="A0A160MX72"/>
<dbReference type="RefSeq" id="WP_063670071.1">
    <property type="nucleotide sequence ID" value="NZ_CP014841.1"/>
</dbReference>
<dbReference type="KEGG" id="dtx:ATSB10_02760"/>
<name>A0A160MX72_9GAMM</name>
<organism evidence="3 4">
    <name type="scientific">Dyella thiooxydans</name>
    <dbReference type="NCBI Taxonomy" id="445710"/>
    <lineage>
        <taxon>Bacteria</taxon>
        <taxon>Pseudomonadati</taxon>
        <taxon>Pseudomonadota</taxon>
        <taxon>Gammaproteobacteria</taxon>
        <taxon>Lysobacterales</taxon>
        <taxon>Rhodanobacteraceae</taxon>
        <taxon>Dyella</taxon>
    </lineage>
</organism>
<dbReference type="Pfam" id="PF04966">
    <property type="entry name" value="OprB"/>
    <property type="match status" value="1"/>
</dbReference>
<dbReference type="GO" id="GO:0015288">
    <property type="term" value="F:porin activity"/>
    <property type="evidence" value="ECO:0007669"/>
    <property type="project" value="InterPro"/>
</dbReference>
<dbReference type="Gene3D" id="2.40.160.180">
    <property type="entry name" value="Carbohydrate-selective porin OprB"/>
    <property type="match status" value="1"/>
</dbReference>
<keyword evidence="2" id="KW-0732">Signal</keyword>
<dbReference type="GO" id="GO:0008643">
    <property type="term" value="P:carbohydrate transport"/>
    <property type="evidence" value="ECO:0007669"/>
    <property type="project" value="InterPro"/>
</dbReference>
<accession>A0A160MX72</accession>
<reference evidence="3 4" key="1">
    <citation type="submission" date="2016-02" db="EMBL/GenBank/DDBJ databases">
        <title>Complete genome sequencing and analysis of ATSB10, Dyella thiooxydans isolated from rhizosphere soil of sunflower (Helianthus annuus L.).</title>
        <authorList>
            <person name="Lee Y."/>
            <person name="Hwangbo K."/>
            <person name="Chung H."/>
            <person name="Yoo J."/>
            <person name="Kim K.Y."/>
            <person name="Sa T.M."/>
            <person name="Um Y."/>
            <person name="Madhaiyan M."/>
        </authorList>
    </citation>
    <scope>NUCLEOTIDE SEQUENCE [LARGE SCALE GENOMIC DNA]</scope>
    <source>
        <strain evidence="3 4">ATSB10</strain>
    </source>
</reference>
<dbReference type="InterPro" id="IPR007049">
    <property type="entry name" value="Carb-sel_porin_OprB"/>
</dbReference>
<dbReference type="OrthoDB" id="545475at2"/>
<feature type="signal peptide" evidence="2">
    <location>
        <begin position="1"/>
        <end position="22"/>
    </location>
</feature>
<proteinExistence type="inferred from homology"/>
<feature type="chain" id="PRO_5007747559" evidence="2">
    <location>
        <begin position="23"/>
        <end position="409"/>
    </location>
</feature>
<dbReference type="PANTHER" id="PTHR37944">
    <property type="entry name" value="PORIN B"/>
    <property type="match status" value="1"/>
</dbReference>
<dbReference type="Proteomes" id="UP000077255">
    <property type="component" value="Chromosome"/>
</dbReference>
<evidence type="ECO:0000313" key="3">
    <source>
        <dbReference type="EMBL" id="AND67730.1"/>
    </source>
</evidence>
<evidence type="ECO:0000256" key="1">
    <source>
        <dbReference type="ARBA" id="ARBA00008769"/>
    </source>
</evidence>
<keyword evidence="4" id="KW-1185">Reference proteome</keyword>
<comment type="similarity">
    <text evidence="1 2">Belongs to the OprB family.</text>
</comment>
<dbReference type="GO" id="GO:0016020">
    <property type="term" value="C:membrane"/>
    <property type="evidence" value="ECO:0007669"/>
    <property type="project" value="InterPro"/>
</dbReference>
<protein>
    <submittedName>
        <fullName evidence="3">Uncharacterized protein</fullName>
    </submittedName>
</protein>
<dbReference type="InterPro" id="IPR038673">
    <property type="entry name" value="OprB_sf"/>
</dbReference>